<evidence type="ECO:0000256" key="2">
    <source>
        <dbReference type="ARBA" id="ARBA00024764"/>
    </source>
</evidence>
<dbReference type="HAMAP" id="MF_00245">
    <property type="entry name" value="UPF0122"/>
    <property type="match status" value="1"/>
</dbReference>
<proteinExistence type="inferred from homology"/>
<dbReference type="InterPro" id="IPR013324">
    <property type="entry name" value="RNA_pol_sigma_r3/r4-like"/>
</dbReference>
<dbReference type="Gene3D" id="1.10.10.10">
    <property type="entry name" value="Winged helix-like DNA-binding domain superfamily/Winged helix DNA-binding domain"/>
    <property type="match status" value="1"/>
</dbReference>
<dbReference type="NCBIfam" id="NF045758">
    <property type="entry name" value="YlxM"/>
    <property type="match status" value="1"/>
</dbReference>
<sequence length="122" mass="14448">MVNFMEKIVRQTLLFDFYGELLTEHQKSVYSDVISEDLSYSEIAESYNISRQGVFDLIKRCDRILEGYEEKLHLLDKFERARNSMEDIRNIVRTIKDKNEDPSLGRLIDNLENTAEEVFSEF</sequence>
<dbReference type="Pfam" id="PF04297">
    <property type="entry name" value="UPF0122"/>
    <property type="match status" value="1"/>
</dbReference>
<dbReference type="PANTHER" id="PTHR40083">
    <property type="entry name" value="UPF0122 PROTEIN CBO2450/CLC_2298"/>
    <property type="match status" value="1"/>
</dbReference>
<dbReference type="AlphaFoldDB" id="A0A1T4LV22"/>
<dbReference type="InterPro" id="IPR054831">
    <property type="entry name" value="UPF0122_fam_protein"/>
</dbReference>
<evidence type="ECO:0000256" key="3">
    <source>
        <dbReference type="HAMAP-Rule" id="MF_00245"/>
    </source>
</evidence>
<evidence type="ECO:0000313" key="5">
    <source>
        <dbReference type="Proteomes" id="UP000189857"/>
    </source>
</evidence>
<name>A0A1T4LV22_9FIRM</name>
<comment type="similarity">
    <text evidence="1 3">Belongs to the UPF0122 family.</text>
</comment>
<organism evidence="4 5">
    <name type="scientific">Eubacterium ruminantium</name>
    <dbReference type="NCBI Taxonomy" id="42322"/>
    <lineage>
        <taxon>Bacteria</taxon>
        <taxon>Bacillati</taxon>
        <taxon>Bacillota</taxon>
        <taxon>Clostridia</taxon>
        <taxon>Eubacteriales</taxon>
        <taxon>Eubacteriaceae</taxon>
        <taxon>Eubacterium</taxon>
    </lineage>
</organism>
<dbReference type="InterPro" id="IPR007394">
    <property type="entry name" value="UPF0122"/>
</dbReference>
<dbReference type="InterPro" id="IPR036388">
    <property type="entry name" value="WH-like_DNA-bd_sf"/>
</dbReference>
<protein>
    <recommendedName>
        <fullName evidence="3">UPF0122 protein SAMN02745110_00939</fullName>
    </recommendedName>
</protein>
<keyword evidence="5" id="KW-1185">Reference proteome</keyword>
<evidence type="ECO:0000313" key="4">
    <source>
        <dbReference type="EMBL" id="SJZ58314.1"/>
    </source>
</evidence>
<reference evidence="4 5" key="1">
    <citation type="submission" date="2017-02" db="EMBL/GenBank/DDBJ databases">
        <authorList>
            <person name="Peterson S.W."/>
        </authorList>
    </citation>
    <scope>NUCLEOTIDE SEQUENCE [LARGE SCALE GENOMIC DNA]</scope>
    <source>
        <strain evidence="4 5">ATCC 17233</strain>
    </source>
</reference>
<gene>
    <name evidence="4" type="ORF">SAMN02745110_00939</name>
</gene>
<dbReference type="SUPFAM" id="SSF88659">
    <property type="entry name" value="Sigma3 and sigma4 domains of RNA polymerase sigma factors"/>
    <property type="match status" value="1"/>
</dbReference>
<dbReference type="EMBL" id="FUXA01000006">
    <property type="protein sequence ID" value="SJZ58314.1"/>
    <property type="molecule type" value="Genomic_DNA"/>
</dbReference>
<evidence type="ECO:0000256" key="1">
    <source>
        <dbReference type="ARBA" id="ARBA00008720"/>
    </source>
</evidence>
<comment type="function">
    <text evidence="2 3">Might take part in the signal recognition particle (SRP) pathway. This is inferred from the conservation of its genetic proximity to ftsY/ffh. May be a regulatory protein.</text>
</comment>
<dbReference type="PANTHER" id="PTHR40083:SF1">
    <property type="entry name" value="UPF0122 PROTEIN YLXM"/>
    <property type="match status" value="1"/>
</dbReference>
<dbReference type="Proteomes" id="UP000189857">
    <property type="component" value="Unassembled WGS sequence"/>
</dbReference>
<accession>A0A1T4LV22</accession>